<name>A0AAV9S074_9TELE</name>
<organism evidence="1 2">
    <name type="scientific">Crenichthys baileyi</name>
    <name type="common">White River springfish</name>
    <dbReference type="NCBI Taxonomy" id="28760"/>
    <lineage>
        <taxon>Eukaryota</taxon>
        <taxon>Metazoa</taxon>
        <taxon>Chordata</taxon>
        <taxon>Craniata</taxon>
        <taxon>Vertebrata</taxon>
        <taxon>Euteleostomi</taxon>
        <taxon>Actinopterygii</taxon>
        <taxon>Neopterygii</taxon>
        <taxon>Teleostei</taxon>
        <taxon>Neoteleostei</taxon>
        <taxon>Acanthomorphata</taxon>
        <taxon>Ovalentaria</taxon>
        <taxon>Atherinomorphae</taxon>
        <taxon>Cyprinodontiformes</taxon>
        <taxon>Goodeidae</taxon>
        <taxon>Crenichthys</taxon>
    </lineage>
</organism>
<dbReference type="AlphaFoldDB" id="A0AAV9S074"/>
<proteinExistence type="predicted"/>
<evidence type="ECO:0000313" key="2">
    <source>
        <dbReference type="Proteomes" id="UP001311232"/>
    </source>
</evidence>
<gene>
    <name evidence="1" type="ORF">CRENBAI_000628</name>
</gene>
<evidence type="ECO:0008006" key="3">
    <source>
        <dbReference type="Google" id="ProtNLM"/>
    </source>
</evidence>
<protein>
    <recommendedName>
        <fullName evidence="3">DDE Tnp4 domain-containing protein</fullName>
    </recommendedName>
</protein>
<dbReference type="EMBL" id="JAHHUM010001163">
    <property type="protein sequence ID" value="KAK5614387.1"/>
    <property type="molecule type" value="Genomic_DNA"/>
</dbReference>
<comment type="caution">
    <text evidence="1">The sequence shown here is derived from an EMBL/GenBank/DDBJ whole genome shotgun (WGS) entry which is preliminary data.</text>
</comment>
<keyword evidence="2" id="KW-1185">Reference proteome</keyword>
<accession>A0AAV9S074</accession>
<evidence type="ECO:0000313" key="1">
    <source>
        <dbReference type="EMBL" id="KAK5614387.1"/>
    </source>
</evidence>
<reference evidence="1 2" key="1">
    <citation type="submission" date="2021-06" db="EMBL/GenBank/DDBJ databases">
        <authorList>
            <person name="Palmer J.M."/>
        </authorList>
    </citation>
    <scope>NUCLEOTIDE SEQUENCE [LARGE SCALE GENOMIC DNA]</scope>
    <source>
        <strain evidence="1 2">MEX-2019</strain>
        <tissue evidence="1">Muscle</tissue>
    </source>
</reference>
<sequence length="204" mass="22848">MDHNCAMSSASKPPMPGPAVTDWFDDLLTRIDASISYQDTNCRHSISAEERLSICLRCGDCYLAREEFMAVPGAEDWRSIAKEFGEQWSFPLCCGALDGKHARVVVISQWRMFRRELEIHPEGAENCVKATCVLHNFMRASADGHVPALRRAGEHEEPLPGVRRMGANNSARDATSPREAFMAYLCEEGALPWQPMKYSCPPQD</sequence>
<dbReference type="Proteomes" id="UP001311232">
    <property type="component" value="Unassembled WGS sequence"/>
</dbReference>